<name>A0AAV0AZS5_PHAPC</name>
<feature type="transmembrane region" description="Helical" evidence="1">
    <location>
        <begin position="32"/>
        <end position="51"/>
    </location>
</feature>
<keyword evidence="1" id="KW-1133">Transmembrane helix</keyword>
<gene>
    <name evidence="2" type="ORF">PPACK8108_LOCUS11291</name>
</gene>
<accession>A0AAV0AZS5</accession>
<evidence type="ECO:0000313" key="2">
    <source>
        <dbReference type="EMBL" id="CAH7676182.1"/>
    </source>
</evidence>
<reference evidence="2" key="1">
    <citation type="submission" date="2022-06" db="EMBL/GenBank/DDBJ databases">
        <authorList>
            <consortium name="SYNGENTA / RWTH Aachen University"/>
        </authorList>
    </citation>
    <scope>NUCLEOTIDE SEQUENCE</scope>
</reference>
<evidence type="ECO:0000256" key="1">
    <source>
        <dbReference type="SAM" id="Phobius"/>
    </source>
</evidence>
<feature type="non-terminal residue" evidence="2">
    <location>
        <position position="1"/>
    </location>
</feature>
<proteinExistence type="predicted"/>
<feature type="transmembrane region" description="Helical" evidence="1">
    <location>
        <begin position="58"/>
        <end position="78"/>
    </location>
</feature>
<dbReference type="Proteomes" id="UP001153365">
    <property type="component" value="Unassembled WGS sequence"/>
</dbReference>
<dbReference type="EMBL" id="CALTRL010002611">
    <property type="protein sequence ID" value="CAH7676182.1"/>
    <property type="molecule type" value="Genomic_DNA"/>
</dbReference>
<organism evidence="2 3">
    <name type="scientific">Phakopsora pachyrhizi</name>
    <name type="common">Asian soybean rust disease fungus</name>
    <dbReference type="NCBI Taxonomy" id="170000"/>
    <lineage>
        <taxon>Eukaryota</taxon>
        <taxon>Fungi</taxon>
        <taxon>Dikarya</taxon>
        <taxon>Basidiomycota</taxon>
        <taxon>Pucciniomycotina</taxon>
        <taxon>Pucciniomycetes</taxon>
        <taxon>Pucciniales</taxon>
        <taxon>Phakopsoraceae</taxon>
        <taxon>Phakopsora</taxon>
    </lineage>
</organism>
<comment type="caution">
    <text evidence="2">The sequence shown here is derived from an EMBL/GenBank/DDBJ whole genome shotgun (WGS) entry which is preliminary data.</text>
</comment>
<evidence type="ECO:0000313" key="3">
    <source>
        <dbReference type="Proteomes" id="UP001153365"/>
    </source>
</evidence>
<dbReference type="AlphaFoldDB" id="A0AAV0AZS5"/>
<keyword evidence="1" id="KW-0472">Membrane</keyword>
<sequence>MILFFFYEMKLLAFIGDFFTPMLHSYCSLSSLHYSLLLCPAPLFCFFLILVHFILYPLLFCPVILVLSLSCSGLYYTFMY</sequence>
<protein>
    <submittedName>
        <fullName evidence="2">Uncharacterized protein</fullName>
    </submittedName>
</protein>
<feature type="non-terminal residue" evidence="2">
    <location>
        <position position="80"/>
    </location>
</feature>
<keyword evidence="3" id="KW-1185">Reference proteome</keyword>
<keyword evidence="1" id="KW-0812">Transmembrane</keyword>